<reference evidence="1 2" key="1">
    <citation type="submission" date="2016-10" db="EMBL/GenBank/DDBJ databases">
        <authorList>
            <person name="de Groot N.N."/>
        </authorList>
    </citation>
    <scope>NUCLEOTIDE SEQUENCE [LARGE SCALE GENOMIC DNA]</scope>
    <source>
        <strain evidence="1 2">DSM 20475</strain>
    </source>
</reference>
<dbReference type="OrthoDB" id="9785423at2"/>
<evidence type="ECO:0000313" key="2">
    <source>
        <dbReference type="Proteomes" id="UP000198995"/>
    </source>
</evidence>
<gene>
    <name evidence="1" type="ORF">SAMN04489866_1197</name>
</gene>
<dbReference type="Proteomes" id="UP000198995">
    <property type="component" value="Unassembled WGS sequence"/>
</dbReference>
<dbReference type="SUPFAM" id="SSF56784">
    <property type="entry name" value="HAD-like"/>
    <property type="match status" value="1"/>
</dbReference>
<dbReference type="RefSeq" id="WP_091792414.1">
    <property type="nucleotide sequence ID" value="NZ_FNAF01000019.1"/>
</dbReference>
<proteinExistence type="predicted"/>
<keyword evidence="2" id="KW-1185">Reference proteome</keyword>
<keyword evidence="1" id="KW-0378">Hydrolase</keyword>
<dbReference type="InterPro" id="IPR036412">
    <property type="entry name" value="HAD-like_sf"/>
</dbReference>
<dbReference type="Pfam" id="PF12710">
    <property type="entry name" value="HAD"/>
    <property type="match status" value="1"/>
</dbReference>
<dbReference type="GO" id="GO:0016787">
    <property type="term" value="F:hydrolase activity"/>
    <property type="evidence" value="ECO:0007669"/>
    <property type="project" value="UniProtKB-KW"/>
</dbReference>
<protein>
    <submittedName>
        <fullName evidence="1">Haloacid dehalogenase-like hydrolase</fullName>
    </submittedName>
</protein>
<dbReference type="InterPro" id="IPR023214">
    <property type="entry name" value="HAD_sf"/>
</dbReference>
<dbReference type="STRING" id="2741.SAMN04489866_1197"/>
<evidence type="ECO:0000313" key="1">
    <source>
        <dbReference type="EMBL" id="SDE10234.1"/>
    </source>
</evidence>
<sequence>MDYKKEKDIILAICYDFDKTLTPDDMQAQGFIQSLEQNVDEFWNESNKLAEDNDMDQNLAWMYKMTKDSRGKHIFNKKTLSEYGANVELFPGVEEWFDRINNYGKEKGIQVEHYIISSGLKEMIEGTKIASYFKKIYASSFYYDADGVAVWPAQCINYTSKTQFLFRIKKGALDFNDTKVNDYFKEDEYRVPFRNMVYIGDSDTDIPCMKLVSTNGGYSIGVHGKDSKNKVFKMIEENRIKYFTEADYTEGSELEILVKNIIDRTAANEILERKNAECLREMKRERTNKDEDYIKKEDLIDQLSESPSFSKTHEIIKKMSPIDSWGSKQIKRILKIALANNQVRYILKDHDVKNFYEDICKKSTSRFSQEIKDIIG</sequence>
<accession>A0A1G7A5Q6</accession>
<dbReference type="Gene3D" id="3.40.50.1000">
    <property type="entry name" value="HAD superfamily/HAD-like"/>
    <property type="match status" value="1"/>
</dbReference>
<name>A0A1G7A5Q6_PEPNI</name>
<organism evidence="1 2">
    <name type="scientific">Peptococcus niger</name>
    <dbReference type="NCBI Taxonomy" id="2741"/>
    <lineage>
        <taxon>Bacteria</taxon>
        <taxon>Bacillati</taxon>
        <taxon>Bacillota</taxon>
        <taxon>Clostridia</taxon>
        <taxon>Eubacteriales</taxon>
        <taxon>Peptococcaceae</taxon>
        <taxon>Peptococcus</taxon>
    </lineage>
</organism>
<dbReference type="AlphaFoldDB" id="A0A1G7A5Q6"/>
<dbReference type="EMBL" id="FNAF01000019">
    <property type="protein sequence ID" value="SDE10234.1"/>
    <property type="molecule type" value="Genomic_DNA"/>
</dbReference>